<proteinExistence type="inferred from homology"/>
<dbReference type="PANTHER" id="PTHR32552">
    <property type="entry name" value="FERRICHROME IRON RECEPTOR-RELATED"/>
    <property type="match status" value="1"/>
</dbReference>
<protein>
    <submittedName>
        <fullName evidence="16">TonB-dependent receptor</fullName>
    </submittedName>
</protein>
<feature type="chain" id="PRO_5045669435" evidence="13">
    <location>
        <begin position="24"/>
        <end position="752"/>
    </location>
</feature>
<dbReference type="Proteomes" id="UP000628854">
    <property type="component" value="Unassembled WGS sequence"/>
</dbReference>
<keyword evidence="13" id="KW-0732">Signal</keyword>
<dbReference type="InterPro" id="IPR000531">
    <property type="entry name" value="Beta-barrel_TonB"/>
</dbReference>
<keyword evidence="4" id="KW-0410">Iron transport</keyword>
<dbReference type="Pfam" id="PF00593">
    <property type="entry name" value="TonB_dep_Rec_b-barrel"/>
    <property type="match status" value="1"/>
</dbReference>
<dbReference type="Gene3D" id="2.40.170.20">
    <property type="entry name" value="TonB-dependent receptor, beta-barrel domain"/>
    <property type="match status" value="1"/>
</dbReference>
<evidence type="ECO:0000256" key="12">
    <source>
        <dbReference type="RuleBase" id="RU003357"/>
    </source>
</evidence>
<evidence type="ECO:0000256" key="8">
    <source>
        <dbReference type="ARBA" id="ARBA00023077"/>
    </source>
</evidence>
<keyword evidence="7" id="KW-0406">Ion transport</keyword>
<evidence type="ECO:0000256" key="7">
    <source>
        <dbReference type="ARBA" id="ARBA00023065"/>
    </source>
</evidence>
<keyword evidence="6" id="KW-0408">Iron</keyword>
<comment type="similarity">
    <text evidence="11 12">Belongs to the TonB-dependent receptor family.</text>
</comment>
<feature type="domain" description="TonB-dependent receptor-like beta-barrel" evidence="14">
    <location>
        <begin position="245"/>
        <end position="700"/>
    </location>
</feature>
<name>A0ABQ1JBW3_9PROT</name>
<dbReference type="SUPFAM" id="SSF56935">
    <property type="entry name" value="Porins"/>
    <property type="match status" value="1"/>
</dbReference>
<evidence type="ECO:0000256" key="9">
    <source>
        <dbReference type="ARBA" id="ARBA00023136"/>
    </source>
</evidence>
<keyword evidence="8 12" id="KW-0798">TonB box</keyword>
<keyword evidence="17" id="KW-1185">Reference proteome</keyword>
<dbReference type="InterPro" id="IPR036942">
    <property type="entry name" value="Beta-barrel_TonB_sf"/>
</dbReference>
<dbReference type="InterPro" id="IPR012910">
    <property type="entry name" value="Plug_dom"/>
</dbReference>
<evidence type="ECO:0000313" key="16">
    <source>
        <dbReference type="EMBL" id="GGB64666.1"/>
    </source>
</evidence>
<evidence type="ECO:0000256" key="13">
    <source>
        <dbReference type="SAM" id="SignalP"/>
    </source>
</evidence>
<dbReference type="RefSeq" id="WP_084391427.1">
    <property type="nucleotide sequence ID" value="NZ_BMKF01000001.1"/>
</dbReference>
<comment type="caution">
    <text evidence="16">The sequence shown here is derived from an EMBL/GenBank/DDBJ whole genome shotgun (WGS) entry which is preliminary data.</text>
</comment>
<keyword evidence="3 11" id="KW-1134">Transmembrane beta strand</keyword>
<evidence type="ECO:0000259" key="15">
    <source>
        <dbReference type="Pfam" id="PF07715"/>
    </source>
</evidence>
<evidence type="ECO:0000256" key="5">
    <source>
        <dbReference type="ARBA" id="ARBA00022692"/>
    </source>
</evidence>
<evidence type="ECO:0000259" key="14">
    <source>
        <dbReference type="Pfam" id="PF00593"/>
    </source>
</evidence>
<keyword evidence="2 11" id="KW-0813">Transport</keyword>
<evidence type="ECO:0000256" key="2">
    <source>
        <dbReference type="ARBA" id="ARBA00022448"/>
    </source>
</evidence>
<evidence type="ECO:0000256" key="11">
    <source>
        <dbReference type="PROSITE-ProRule" id="PRU01360"/>
    </source>
</evidence>
<reference evidence="17" key="1">
    <citation type="journal article" date="2019" name="Int. J. Syst. Evol. Microbiol.">
        <title>The Global Catalogue of Microorganisms (GCM) 10K type strain sequencing project: providing services to taxonomists for standard genome sequencing and annotation.</title>
        <authorList>
            <consortium name="The Broad Institute Genomics Platform"/>
            <consortium name="The Broad Institute Genome Sequencing Center for Infectious Disease"/>
            <person name="Wu L."/>
            <person name="Ma J."/>
        </authorList>
    </citation>
    <scope>NUCLEOTIDE SEQUENCE [LARGE SCALE GENOMIC DNA]</scope>
    <source>
        <strain evidence="17">CGMCC 1.15928</strain>
    </source>
</reference>
<sequence length="752" mass="81448">MKHIFMAAGSAAALSATCLSATAQDTDREARTIDRVLDVVTVSATKKKDPENVQNVPVAVTAFSADTLEALQVRDIESLSYSSPNVSLDDVGTSKGVANFSIRGLGVNSSIPSIDPTVGVFVDGVYIGVNNGLIQDTFDISSIEVVRGPQGILFGRNTTGGAVLINTGNPASNFEAKTRLAYETPIDGDRGGASTYVQAYVSGPLIADRLNGRVSGYFNDDEGYFKDLIFNENRGGGDTFVIRGSLEWLASRDVSVLAKLEHTEVEADGPVGQNRGIYRRGTFDFSNDYRGLYENETTLASLRTDWDVAFGNGTITNILGYRNFHQDTGGDIDATPQFLFHSASDLEQEQISNELRYAGTFGALELTTGLFYFDQEIAYTEHRFLPPITPVTFSGGGRQDHLVWGAFAQGDYSLTDALTVILGLRYSYEEKDADIAYTIPRAGQCSVTDATCPDDVSDKNDWSNVTPKIGLQYTFSDAMQAYGSYTRGFRSGGYNFRITNPAVFQQQVAQTGSASFDEESVDAYEVGLKYRDPNGRGSLNLAAFLNQVKDMQREVNISSPTSGVSQFILNTADADISGIEAEATFRLLDNVLLLANIGLIDASYEEVRADISGDGVTDANDANLEIPRVPETTYGFGFIWDIDLASSGYLTVRSSFQHKDAFAYSDNNLGWVSEADMLDASLAWVTPVEGLTVSLYGKNLLDEAIVGNDTQLPFGGPLSTGTAEPFAERPQAGTFSTLKRGRIVGMELLKEF</sequence>
<evidence type="ECO:0000256" key="1">
    <source>
        <dbReference type="ARBA" id="ARBA00004571"/>
    </source>
</evidence>
<keyword evidence="10 11" id="KW-0998">Cell outer membrane</keyword>
<dbReference type="InterPro" id="IPR039426">
    <property type="entry name" value="TonB-dep_rcpt-like"/>
</dbReference>
<evidence type="ECO:0000256" key="4">
    <source>
        <dbReference type="ARBA" id="ARBA00022496"/>
    </source>
</evidence>
<keyword evidence="5 11" id="KW-0812">Transmembrane</keyword>
<feature type="signal peptide" evidence="13">
    <location>
        <begin position="1"/>
        <end position="23"/>
    </location>
</feature>
<evidence type="ECO:0000256" key="10">
    <source>
        <dbReference type="ARBA" id="ARBA00023237"/>
    </source>
</evidence>
<evidence type="ECO:0000256" key="3">
    <source>
        <dbReference type="ARBA" id="ARBA00022452"/>
    </source>
</evidence>
<gene>
    <name evidence="16" type="ORF">GCM10011503_11830</name>
</gene>
<dbReference type="EMBL" id="BMKF01000001">
    <property type="protein sequence ID" value="GGB64666.1"/>
    <property type="molecule type" value="Genomic_DNA"/>
</dbReference>
<keyword evidence="16" id="KW-0675">Receptor</keyword>
<comment type="subcellular location">
    <subcellularLocation>
        <location evidence="1 11">Cell outer membrane</location>
        <topology evidence="1 11">Multi-pass membrane protein</topology>
    </subcellularLocation>
</comment>
<dbReference type="Pfam" id="PF07715">
    <property type="entry name" value="Plug"/>
    <property type="match status" value="1"/>
</dbReference>
<evidence type="ECO:0000313" key="17">
    <source>
        <dbReference type="Proteomes" id="UP000628854"/>
    </source>
</evidence>
<dbReference type="PROSITE" id="PS52016">
    <property type="entry name" value="TONB_DEPENDENT_REC_3"/>
    <property type="match status" value="1"/>
</dbReference>
<evidence type="ECO:0000256" key="6">
    <source>
        <dbReference type="ARBA" id="ARBA00023004"/>
    </source>
</evidence>
<dbReference type="CDD" id="cd01347">
    <property type="entry name" value="ligand_gated_channel"/>
    <property type="match status" value="1"/>
</dbReference>
<organism evidence="16 17">
    <name type="scientific">Henriciella pelagia</name>
    <dbReference type="NCBI Taxonomy" id="1977912"/>
    <lineage>
        <taxon>Bacteria</taxon>
        <taxon>Pseudomonadati</taxon>
        <taxon>Pseudomonadota</taxon>
        <taxon>Alphaproteobacteria</taxon>
        <taxon>Hyphomonadales</taxon>
        <taxon>Hyphomonadaceae</taxon>
        <taxon>Henriciella</taxon>
    </lineage>
</organism>
<dbReference type="PANTHER" id="PTHR32552:SF81">
    <property type="entry name" value="TONB-DEPENDENT OUTER MEMBRANE RECEPTOR"/>
    <property type="match status" value="1"/>
</dbReference>
<feature type="domain" description="TonB-dependent receptor plug" evidence="15">
    <location>
        <begin position="53"/>
        <end position="162"/>
    </location>
</feature>
<accession>A0ABQ1JBW3</accession>
<keyword evidence="9 11" id="KW-0472">Membrane</keyword>